<protein>
    <submittedName>
        <fullName evidence="1">Uncharacterized protein</fullName>
    </submittedName>
</protein>
<accession>A0A3A9Y6U3</accession>
<organism evidence="1 2">
    <name type="scientific">Micromonospora musae</name>
    <dbReference type="NCBI Taxonomy" id="1894970"/>
    <lineage>
        <taxon>Bacteria</taxon>
        <taxon>Bacillati</taxon>
        <taxon>Actinomycetota</taxon>
        <taxon>Actinomycetes</taxon>
        <taxon>Micromonosporales</taxon>
        <taxon>Micromonosporaceae</taxon>
        <taxon>Micromonospora</taxon>
    </lineage>
</organism>
<sequence length="96" mass="10119">MVVPSRVVVLACGGFLDQWADLGEPLSIRAVQAAGTGGAHLRDWLAEAVAVPAGPGALAVAARTRPGTYVAIDTIATLNIKTDRYRQYALWTRQSG</sequence>
<evidence type="ECO:0000313" key="1">
    <source>
        <dbReference type="EMBL" id="RKN32373.1"/>
    </source>
</evidence>
<name>A0A3A9Y6U3_9ACTN</name>
<dbReference type="AlphaFoldDB" id="A0A3A9Y6U3"/>
<evidence type="ECO:0000313" key="2">
    <source>
        <dbReference type="Proteomes" id="UP000275865"/>
    </source>
</evidence>
<dbReference type="EMBL" id="RAZT01000006">
    <property type="protein sequence ID" value="RKN32373.1"/>
    <property type="molecule type" value="Genomic_DNA"/>
</dbReference>
<proteinExistence type="predicted"/>
<comment type="caution">
    <text evidence="1">The sequence shown here is derived from an EMBL/GenBank/DDBJ whole genome shotgun (WGS) entry which is preliminary data.</text>
</comment>
<dbReference type="Proteomes" id="UP000275865">
    <property type="component" value="Unassembled WGS sequence"/>
</dbReference>
<gene>
    <name evidence="1" type="ORF">D7044_14100</name>
</gene>
<reference evidence="1 2" key="1">
    <citation type="submission" date="2018-09" db="EMBL/GenBank/DDBJ databases">
        <title>Micromonospora sp. nov. MS1-9, isolated from a root of Musa sp.</title>
        <authorList>
            <person name="Kuncharoen N."/>
            <person name="Kudo T."/>
            <person name="Ohkuma M."/>
            <person name="Yuki M."/>
            <person name="Tanasupawat S."/>
        </authorList>
    </citation>
    <scope>NUCLEOTIDE SEQUENCE [LARGE SCALE GENOMIC DNA]</scope>
    <source>
        <strain evidence="1 2">MS1-9</strain>
    </source>
</reference>